<keyword evidence="10" id="KW-1185">Reference proteome</keyword>
<comment type="subcellular location">
    <subcellularLocation>
        <location evidence="1 7">Cell membrane</location>
        <topology evidence="1 7">Multi-pass membrane protein</topology>
    </subcellularLocation>
</comment>
<dbReference type="Gene3D" id="1.10.3720.10">
    <property type="entry name" value="MetI-like"/>
    <property type="match status" value="1"/>
</dbReference>
<keyword evidence="3" id="KW-1003">Cell membrane</keyword>
<keyword evidence="4 7" id="KW-0812">Transmembrane</keyword>
<feature type="domain" description="ABC transmembrane type-1" evidence="8">
    <location>
        <begin position="59"/>
        <end position="239"/>
    </location>
</feature>
<dbReference type="OrthoDB" id="308958at2"/>
<dbReference type="Pfam" id="PF00528">
    <property type="entry name" value="BPD_transp_1"/>
    <property type="match status" value="1"/>
</dbReference>
<accession>E1R5C1</accession>
<feature type="transmembrane region" description="Helical" evidence="7">
    <location>
        <begin position="221"/>
        <end position="242"/>
    </location>
</feature>
<dbReference type="SUPFAM" id="SSF161098">
    <property type="entry name" value="MetI-like"/>
    <property type="match status" value="1"/>
</dbReference>
<feature type="transmembrane region" description="Helical" evidence="7">
    <location>
        <begin position="70"/>
        <end position="94"/>
    </location>
</feature>
<dbReference type="STRING" id="573413.Spirs_3151"/>
<dbReference type="HOGENOM" id="CLU_046113_4_2_12"/>
<dbReference type="CDD" id="cd06261">
    <property type="entry name" value="TM_PBP2"/>
    <property type="match status" value="1"/>
</dbReference>
<evidence type="ECO:0000256" key="7">
    <source>
        <dbReference type="RuleBase" id="RU363032"/>
    </source>
</evidence>
<dbReference type="InterPro" id="IPR000515">
    <property type="entry name" value="MetI-like"/>
</dbReference>
<dbReference type="eggNOG" id="COG0600">
    <property type="taxonomic scope" value="Bacteria"/>
</dbReference>
<evidence type="ECO:0000256" key="6">
    <source>
        <dbReference type="ARBA" id="ARBA00023136"/>
    </source>
</evidence>
<evidence type="ECO:0000256" key="4">
    <source>
        <dbReference type="ARBA" id="ARBA00022692"/>
    </source>
</evidence>
<feature type="transmembrane region" description="Helical" evidence="7">
    <location>
        <begin position="106"/>
        <end position="132"/>
    </location>
</feature>
<dbReference type="Proteomes" id="UP000002318">
    <property type="component" value="Chromosome"/>
</dbReference>
<dbReference type="RefSeq" id="WP_013255708.1">
    <property type="nucleotide sequence ID" value="NC_014364.1"/>
</dbReference>
<dbReference type="PANTHER" id="PTHR30151">
    <property type="entry name" value="ALKANE SULFONATE ABC TRANSPORTER-RELATED, MEMBRANE SUBUNIT"/>
    <property type="match status" value="1"/>
</dbReference>
<proteinExistence type="inferred from homology"/>
<dbReference type="GO" id="GO:0005886">
    <property type="term" value="C:plasma membrane"/>
    <property type="evidence" value="ECO:0007669"/>
    <property type="project" value="UniProtKB-SubCell"/>
</dbReference>
<protein>
    <submittedName>
        <fullName evidence="9">Binding-protein-dependent transport systems inner membrane component</fullName>
    </submittedName>
</protein>
<dbReference type="GO" id="GO:0055085">
    <property type="term" value="P:transmembrane transport"/>
    <property type="evidence" value="ECO:0007669"/>
    <property type="project" value="InterPro"/>
</dbReference>
<reference evidence="9 10" key="1">
    <citation type="journal article" date="2010" name="Stand. Genomic Sci.">
        <title>Complete genome sequence of Spirochaeta smaragdinae type strain (SEBR 4228).</title>
        <authorList>
            <person name="Mavromatis K."/>
            <person name="Yasawong M."/>
            <person name="Chertkov O."/>
            <person name="Lapidus A."/>
            <person name="Lucas S."/>
            <person name="Nolan M."/>
            <person name="Del Rio T.G."/>
            <person name="Tice H."/>
            <person name="Cheng J.F."/>
            <person name="Pitluck S."/>
            <person name="Liolios K."/>
            <person name="Ivanova N."/>
            <person name="Tapia R."/>
            <person name="Han C."/>
            <person name="Bruce D."/>
            <person name="Goodwin L."/>
            <person name="Pati A."/>
            <person name="Chen A."/>
            <person name="Palaniappan K."/>
            <person name="Land M."/>
            <person name="Hauser L."/>
            <person name="Chang Y.J."/>
            <person name="Jeffries C.D."/>
            <person name="Detter J.C."/>
            <person name="Rohde M."/>
            <person name="Brambilla E."/>
            <person name="Spring S."/>
            <person name="Goker M."/>
            <person name="Sikorski J."/>
            <person name="Woyke T."/>
            <person name="Bristow J."/>
            <person name="Eisen J.A."/>
            <person name="Markowitz V."/>
            <person name="Hugenholtz P."/>
            <person name="Klenk H.P."/>
            <person name="Kyrpides N.C."/>
        </authorList>
    </citation>
    <scope>NUCLEOTIDE SEQUENCE [LARGE SCALE GENOMIC DNA]</scope>
    <source>
        <strain evidence="10">DSM 11293 / JCM 15392 / SEBR 4228</strain>
    </source>
</reference>
<dbReference type="InterPro" id="IPR035906">
    <property type="entry name" value="MetI-like_sf"/>
</dbReference>
<keyword evidence="2 7" id="KW-0813">Transport</keyword>
<keyword evidence="5 7" id="KW-1133">Transmembrane helix</keyword>
<evidence type="ECO:0000259" key="8">
    <source>
        <dbReference type="PROSITE" id="PS50928"/>
    </source>
</evidence>
<dbReference type="AlphaFoldDB" id="E1R5C1"/>
<name>E1R5C1_SEDSS</name>
<evidence type="ECO:0000256" key="2">
    <source>
        <dbReference type="ARBA" id="ARBA00022448"/>
    </source>
</evidence>
<sequence length="250" mass="26874">MKISPARSMVLVAASVVLLLIIWEAASSIVNADIILPTPFAVLRRLIAIGDRRTFFRHIAASGERVAVSFLFSLIVGILLGIGSGLSSAFRAFLSPFVHTMRTVPVMAVILIAILWFPSTVVPIFAAVLMALPVVIGAVERGILEIDSKLVEMAHIFRVPPVERLRRVIIPQLVPSILTAAHLTLGLCWKVVVAGEIFTIPRSGVGAQMQLAQLSLESEAVFAWTVVVVISAALSQALLSLADHFGKRSS</sequence>
<evidence type="ECO:0000313" key="9">
    <source>
        <dbReference type="EMBL" id="ADK82249.1"/>
    </source>
</evidence>
<dbReference type="KEGG" id="ssm:Spirs_3151"/>
<gene>
    <name evidence="9" type="ordered locus">Spirs_3151</name>
</gene>
<evidence type="ECO:0000256" key="5">
    <source>
        <dbReference type="ARBA" id="ARBA00022989"/>
    </source>
</evidence>
<comment type="similarity">
    <text evidence="7">Belongs to the binding-protein-dependent transport system permease family.</text>
</comment>
<dbReference type="PROSITE" id="PS50928">
    <property type="entry name" value="ABC_TM1"/>
    <property type="match status" value="1"/>
</dbReference>
<evidence type="ECO:0000313" key="10">
    <source>
        <dbReference type="Proteomes" id="UP000002318"/>
    </source>
</evidence>
<keyword evidence="6 7" id="KW-0472">Membrane</keyword>
<evidence type="ECO:0000256" key="1">
    <source>
        <dbReference type="ARBA" id="ARBA00004651"/>
    </source>
</evidence>
<organism evidence="9 10">
    <name type="scientific">Sediminispirochaeta smaragdinae (strain DSM 11293 / JCM 15392 / SEBR 4228)</name>
    <name type="common">Spirochaeta smaragdinae</name>
    <dbReference type="NCBI Taxonomy" id="573413"/>
    <lineage>
        <taxon>Bacteria</taxon>
        <taxon>Pseudomonadati</taxon>
        <taxon>Spirochaetota</taxon>
        <taxon>Spirochaetia</taxon>
        <taxon>Spirochaetales</taxon>
        <taxon>Spirochaetaceae</taxon>
        <taxon>Sediminispirochaeta</taxon>
    </lineage>
</organism>
<evidence type="ECO:0000256" key="3">
    <source>
        <dbReference type="ARBA" id="ARBA00022475"/>
    </source>
</evidence>
<dbReference type="EMBL" id="CP002116">
    <property type="protein sequence ID" value="ADK82249.1"/>
    <property type="molecule type" value="Genomic_DNA"/>
</dbReference>
<dbReference type="PANTHER" id="PTHR30151:SF0">
    <property type="entry name" value="ABC TRANSPORTER PERMEASE PROTEIN MJ0413-RELATED"/>
    <property type="match status" value="1"/>
</dbReference>